<evidence type="ECO:0000256" key="1">
    <source>
        <dbReference type="SAM" id="SignalP"/>
    </source>
</evidence>
<dbReference type="Proteomes" id="UP001477870">
    <property type="component" value="Unassembled WGS sequence"/>
</dbReference>
<organism evidence="2 3">
    <name type="scientific">Ahrensia kielensis</name>
    <dbReference type="NCBI Taxonomy" id="76980"/>
    <lineage>
        <taxon>Bacteria</taxon>
        <taxon>Pseudomonadati</taxon>
        <taxon>Pseudomonadota</taxon>
        <taxon>Alphaproteobacteria</taxon>
        <taxon>Hyphomicrobiales</taxon>
        <taxon>Ahrensiaceae</taxon>
        <taxon>Ahrensia</taxon>
    </lineage>
</organism>
<evidence type="ECO:0000313" key="3">
    <source>
        <dbReference type="Proteomes" id="UP001477870"/>
    </source>
</evidence>
<protein>
    <recommendedName>
        <fullName evidence="4">LPS-assembly lipoprotein</fullName>
    </recommendedName>
</protein>
<name>A0ABU9T8K3_9HYPH</name>
<feature type="chain" id="PRO_5046120673" description="LPS-assembly lipoprotein" evidence="1">
    <location>
        <begin position="24"/>
        <end position="168"/>
    </location>
</feature>
<feature type="signal peptide" evidence="1">
    <location>
        <begin position="1"/>
        <end position="23"/>
    </location>
</feature>
<dbReference type="Gene3D" id="3.30.160.150">
    <property type="entry name" value="Lipoprotein like domain"/>
    <property type="match status" value="1"/>
</dbReference>
<sequence>MKTRRVILGLTATLLIMASGCTVKPLHSNAGFGLTKSVSIESVNSRVAQQVRNRLIFLVNGGESQPASPEYIARLTVSSSTAGILTARNTSNDSDNSASRVTLTGTLQLSTSDGEIVGNYKRTAIALLDTSTQQFANTRAQIDAQDRAAVELAETFRAILISKIPAGQ</sequence>
<accession>A0ABU9T8K3</accession>
<dbReference type="RefSeq" id="WP_342848406.1">
    <property type="nucleotide sequence ID" value="NZ_JBBMQO010000005.1"/>
</dbReference>
<evidence type="ECO:0000313" key="2">
    <source>
        <dbReference type="EMBL" id="MEM5502026.1"/>
    </source>
</evidence>
<reference evidence="2 3" key="1">
    <citation type="submission" date="2024-03" db="EMBL/GenBank/DDBJ databases">
        <title>Community enrichment and isolation of bacterial strains for fucoidan degradation.</title>
        <authorList>
            <person name="Sichert A."/>
        </authorList>
    </citation>
    <scope>NUCLEOTIDE SEQUENCE [LARGE SCALE GENOMIC DNA]</scope>
    <source>
        <strain evidence="2 3">AS62</strain>
    </source>
</reference>
<comment type="caution">
    <text evidence="2">The sequence shown here is derived from an EMBL/GenBank/DDBJ whole genome shotgun (WGS) entry which is preliminary data.</text>
</comment>
<evidence type="ECO:0008006" key="4">
    <source>
        <dbReference type="Google" id="ProtNLM"/>
    </source>
</evidence>
<keyword evidence="1" id="KW-0732">Signal</keyword>
<gene>
    <name evidence="2" type="ORF">WNY59_10535</name>
</gene>
<proteinExistence type="predicted"/>
<keyword evidence="3" id="KW-1185">Reference proteome</keyword>
<dbReference type="PROSITE" id="PS51257">
    <property type="entry name" value="PROKAR_LIPOPROTEIN"/>
    <property type="match status" value="1"/>
</dbReference>
<dbReference type="EMBL" id="JBBMQO010000005">
    <property type="protein sequence ID" value="MEM5502026.1"/>
    <property type="molecule type" value="Genomic_DNA"/>
</dbReference>